<protein>
    <submittedName>
        <fullName evidence="1">Unnamed protein product</fullName>
    </submittedName>
</protein>
<proteinExistence type="predicted"/>
<accession>A0ACB5TSF7</accession>
<evidence type="ECO:0000313" key="2">
    <source>
        <dbReference type="Proteomes" id="UP001165101"/>
    </source>
</evidence>
<sequence length="590" mass="67816">MEDVTKFSDYFGFRKTDYLTFNTFEETFTFLDECAKTGSYKDEEIEGFVIRAFKNVNNDDYMFKYKFEEPYLLYRQFREITKSYITNGYDKLKFGAHKLLCMQYLKYIIPILDKDPQLKTDYLNNKGVIELRKKYLESVGQNGMAMINEETSIDAIREEMKDLKFGDEPTRYALVTVATIGCGKTTTSLTLCNLFSNWGIIQNDNILPPTKDKLVAGALELMIDKPVVILDKNNHKFVERKQIFDDFQNLNTIIPDKKLKFVCLNFVDDSHDENLWNITENRIVSRGDNHQSIRLSEGTHKATMIMKGFINRFQKLNTSRDPDNKFDLVIDLSVSEENSSLKNAKKIINELHSYDPIAFPGIPSDEEFETAFGQALTFKPTVRKVIKDSSSRKTPKPTYYGIEISPENDLPFLIDQLFEESPQSDISFWNSLNKNERIQERFHVTLIHVASRKTDPGSWNKYNGTIFKNDLIELSKNDTNLRGKDFSLPCTKATADVSLIRLCWNNRLMCFEVKVSNIKDGEGKSLDIEPKNGYTHITIGTANESIKAVESGTLLSELHDFGSVEGGSPIRTLEMVFPIVLEELPIHVFF</sequence>
<evidence type="ECO:0000313" key="1">
    <source>
        <dbReference type="EMBL" id="GME94217.1"/>
    </source>
</evidence>
<keyword evidence="2" id="KW-1185">Reference proteome</keyword>
<comment type="caution">
    <text evidence="1">The sequence shown here is derived from an EMBL/GenBank/DDBJ whole genome shotgun (WGS) entry which is preliminary data.</text>
</comment>
<dbReference type="EMBL" id="BSXV01001882">
    <property type="protein sequence ID" value="GME94217.1"/>
    <property type="molecule type" value="Genomic_DNA"/>
</dbReference>
<dbReference type="Proteomes" id="UP001165101">
    <property type="component" value="Unassembled WGS sequence"/>
</dbReference>
<gene>
    <name evidence="1" type="ORF">Cboi01_000343900</name>
</gene>
<reference evidence="1" key="1">
    <citation type="submission" date="2023-04" db="EMBL/GenBank/DDBJ databases">
        <title>Candida boidinii NBRC 1967.</title>
        <authorList>
            <person name="Ichikawa N."/>
            <person name="Sato H."/>
            <person name="Tonouchi N."/>
        </authorList>
    </citation>
    <scope>NUCLEOTIDE SEQUENCE</scope>
    <source>
        <strain evidence="1">NBRC 1967</strain>
    </source>
</reference>
<name>A0ACB5TSF7_CANBO</name>
<organism evidence="1 2">
    <name type="scientific">Candida boidinii</name>
    <name type="common">Yeast</name>
    <dbReference type="NCBI Taxonomy" id="5477"/>
    <lineage>
        <taxon>Eukaryota</taxon>
        <taxon>Fungi</taxon>
        <taxon>Dikarya</taxon>
        <taxon>Ascomycota</taxon>
        <taxon>Saccharomycotina</taxon>
        <taxon>Pichiomycetes</taxon>
        <taxon>Pichiales</taxon>
        <taxon>Pichiaceae</taxon>
        <taxon>Ogataea</taxon>
        <taxon>Ogataea/Candida clade</taxon>
    </lineage>
</organism>